<reference evidence="2" key="1">
    <citation type="submission" date="2017-08" db="EMBL/GenBank/DDBJ databases">
        <authorList>
            <person name="de Groot N.N."/>
        </authorList>
    </citation>
    <scope>NUCLEOTIDE SEQUENCE [LARGE SCALE GENOMIC DNA]</scope>
</reference>
<sequence length="91" mass="10156">MKKLGSILLIVLPIVAMILLAGISTVQAKEEYDSDLYEARKPFSDGIVLQCAGRKDFIDCNWDRYNAELNKKIADQAAANAEAEKLLLDRK</sequence>
<accession>A0A2D1A6T9</accession>
<keyword evidence="2" id="KW-1185">Reference proteome</keyword>
<organism evidence="1 2">
    <name type="scientific">Rhodococcus phage Trina</name>
    <dbReference type="NCBI Taxonomy" id="2027905"/>
    <lineage>
        <taxon>Viruses</taxon>
        <taxon>Duplodnaviria</taxon>
        <taxon>Heunggongvirae</taxon>
        <taxon>Uroviricota</taxon>
        <taxon>Caudoviricetes</taxon>
        <taxon>Trinavirus</taxon>
        <taxon>Trinavirus trina</taxon>
    </lineage>
</organism>
<evidence type="ECO:0000313" key="1">
    <source>
        <dbReference type="EMBL" id="ASZ74970.1"/>
    </source>
</evidence>
<dbReference type="EMBL" id="MF668286">
    <property type="protein sequence ID" value="ASZ74970.1"/>
    <property type="molecule type" value="Genomic_DNA"/>
</dbReference>
<protein>
    <submittedName>
        <fullName evidence="1">Uncharacterized protein</fullName>
    </submittedName>
</protein>
<evidence type="ECO:0000313" key="2">
    <source>
        <dbReference type="Proteomes" id="UP000231419"/>
    </source>
</evidence>
<name>A0A2D1A6T9_9CAUD</name>
<proteinExistence type="predicted"/>
<gene>
    <name evidence="1" type="ORF">SEA_TRINA_188</name>
</gene>
<dbReference type="Proteomes" id="UP000231419">
    <property type="component" value="Segment"/>
</dbReference>